<dbReference type="STRING" id="504800.SAMN04488085_10440"/>
<dbReference type="GO" id="GO:0003677">
    <property type="term" value="F:DNA binding"/>
    <property type="evidence" value="ECO:0007669"/>
    <property type="project" value="InterPro"/>
</dbReference>
<dbReference type="InterPro" id="IPR010982">
    <property type="entry name" value="Lambda_DNA-bd_dom_sf"/>
</dbReference>
<evidence type="ECO:0000259" key="1">
    <source>
        <dbReference type="PROSITE" id="PS50943"/>
    </source>
</evidence>
<dbReference type="AlphaFoldDB" id="A0A1I4CY26"/>
<evidence type="ECO:0000313" key="3">
    <source>
        <dbReference type="Proteomes" id="UP000199152"/>
    </source>
</evidence>
<reference evidence="2 3" key="1">
    <citation type="submission" date="2016-10" db="EMBL/GenBank/DDBJ databases">
        <authorList>
            <person name="de Groot N.N."/>
        </authorList>
    </citation>
    <scope>NUCLEOTIDE SEQUENCE [LARGE SCALE GENOMIC DNA]</scope>
    <source>
        <strain evidence="2 3">DSM 45317</strain>
    </source>
</reference>
<evidence type="ECO:0000313" key="2">
    <source>
        <dbReference type="EMBL" id="SFK85299.1"/>
    </source>
</evidence>
<gene>
    <name evidence="2" type="ORF">SAMN04488085_10440</name>
</gene>
<dbReference type="Pfam" id="PF13560">
    <property type="entry name" value="HTH_31"/>
    <property type="match status" value="1"/>
</dbReference>
<dbReference type="InterPro" id="IPR001387">
    <property type="entry name" value="Cro/C1-type_HTH"/>
</dbReference>
<dbReference type="CDD" id="cd00093">
    <property type="entry name" value="HTH_XRE"/>
    <property type="match status" value="1"/>
</dbReference>
<organism evidence="2 3">
    <name type="scientific">Geodermatophilus ruber</name>
    <dbReference type="NCBI Taxonomy" id="504800"/>
    <lineage>
        <taxon>Bacteria</taxon>
        <taxon>Bacillati</taxon>
        <taxon>Actinomycetota</taxon>
        <taxon>Actinomycetes</taxon>
        <taxon>Geodermatophilales</taxon>
        <taxon>Geodermatophilaceae</taxon>
        <taxon>Geodermatophilus</taxon>
    </lineage>
</organism>
<dbReference type="SMART" id="SM00530">
    <property type="entry name" value="HTH_XRE"/>
    <property type="match status" value="1"/>
</dbReference>
<proteinExistence type="predicted"/>
<dbReference type="PROSITE" id="PS50943">
    <property type="entry name" value="HTH_CROC1"/>
    <property type="match status" value="1"/>
</dbReference>
<dbReference type="Gene3D" id="1.10.260.40">
    <property type="entry name" value="lambda repressor-like DNA-binding domains"/>
    <property type="match status" value="1"/>
</dbReference>
<protein>
    <submittedName>
        <fullName evidence="2">Helix-turn-helix domain-containing protein</fullName>
    </submittedName>
</protein>
<dbReference type="SUPFAM" id="SSF47413">
    <property type="entry name" value="lambda repressor-like DNA-binding domains"/>
    <property type="match status" value="1"/>
</dbReference>
<name>A0A1I4CY26_9ACTN</name>
<accession>A0A1I4CY26</accession>
<dbReference type="Proteomes" id="UP000199152">
    <property type="component" value="Unassembled WGS sequence"/>
</dbReference>
<dbReference type="InParanoid" id="A0A1I4CY26"/>
<feature type="domain" description="HTH cro/C1-type" evidence="1">
    <location>
        <begin position="31"/>
        <end position="74"/>
    </location>
</feature>
<sequence>MVRPPLTPAERDRGRRLGALLREARGARPPAEVAAASGISPEVLRKIESGRVPTPAFFTVAALARALELPLDRLAAALDDNRTALSA</sequence>
<dbReference type="EMBL" id="FOSW01000004">
    <property type="protein sequence ID" value="SFK85299.1"/>
    <property type="molecule type" value="Genomic_DNA"/>
</dbReference>
<dbReference type="RefSeq" id="WP_091322855.1">
    <property type="nucleotide sequence ID" value="NZ_FOSW01000004.1"/>
</dbReference>
<keyword evidence="3" id="KW-1185">Reference proteome</keyword>